<reference evidence="3" key="1">
    <citation type="submission" date="2019-08" db="EMBL/GenBank/DDBJ databases">
        <authorList>
            <person name="Kucharzyk K."/>
            <person name="Murdoch R.W."/>
            <person name="Higgins S."/>
            <person name="Loffler F."/>
        </authorList>
    </citation>
    <scope>NUCLEOTIDE SEQUENCE</scope>
</reference>
<organism evidence="3">
    <name type="scientific">bioreactor metagenome</name>
    <dbReference type="NCBI Taxonomy" id="1076179"/>
    <lineage>
        <taxon>unclassified sequences</taxon>
        <taxon>metagenomes</taxon>
        <taxon>ecological metagenomes</taxon>
    </lineage>
</organism>
<dbReference type="EMBL" id="VSSQ01009832">
    <property type="protein sequence ID" value="MPM42720.1"/>
    <property type="molecule type" value="Genomic_DNA"/>
</dbReference>
<feature type="domain" description="Insertion element IS402-like" evidence="2">
    <location>
        <begin position="9"/>
        <end position="92"/>
    </location>
</feature>
<dbReference type="Pfam" id="PF13340">
    <property type="entry name" value="DUF4096"/>
    <property type="match status" value="1"/>
</dbReference>
<evidence type="ECO:0000313" key="3">
    <source>
        <dbReference type="EMBL" id="MPM42720.1"/>
    </source>
</evidence>
<dbReference type="PANTHER" id="PTHR30007:SF0">
    <property type="entry name" value="TRANSPOSASE"/>
    <property type="match status" value="1"/>
</dbReference>
<protein>
    <recommendedName>
        <fullName evidence="2">Insertion element IS402-like domain-containing protein</fullName>
    </recommendedName>
</protein>
<evidence type="ECO:0000259" key="2">
    <source>
        <dbReference type="Pfam" id="PF13340"/>
    </source>
</evidence>
<dbReference type="AlphaFoldDB" id="A0A644ZP46"/>
<proteinExistence type="predicted"/>
<accession>A0A644ZP46</accession>
<feature type="region of interest" description="Disordered" evidence="1">
    <location>
        <begin position="118"/>
        <end position="161"/>
    </location>
</feature>
<gene>
    <name evidence="3" type="ORF">SDC9_89390</name>
</gene>
<sequence length="161" mass="18823">MATAKAWEVSDGFWSKVEPLIPKIRRDNDKGYHRRRGAGRKPMESRKIFEAIVYVLRTGIQWKALPKEYGSSSSIHRYFRKWETAGFFLKLWKKGLAEYDDLEGIAWRWQSIDGSMTKAPTAREAVGPNPTDRGKKWNEATHSRRRTWSPVVNRRDRSQQA</sequence>
<dbReference type="InterPro" id="IPR025161">
    <property type="entry name" value="IS402-like_dom"/>
</dbReference>
<dbReference type="PANTHER" id="PTHR30007">
    <property type="entry name" value="PHP DOMAIN PROTEIN"/>
    <property type="match status" value="1"/>
</dbReference>
<evidence type="ECO:0000256" key="1">
    <source>
        <dbReference type="SAM" id="MobiDB-lite"/>
    </source>
</evidence>
<feature type="compositionally biased region" description="Basic and acidic residues" evidence="1">
    <location>
        <begin position="132"/>
        <end position="142"/>
    </location>
</feature>
<name>A0A644ZP46_9ZZZZ</name>
<comment type="caution">
    <text evidence="3">The sequence shown here is derived from an EMBL/GenBank/DDBJ whole genome shotgun (WGS) entry which is preliminary data.</text>
</comment>